<dbReference type="PANTHER" id="PTHR30503:SF3">
    <property type="entry name" value="INNER MEMBRANE PROTEIN YEDI"/>
    <property type="match status" value="1"/>
</dbReference>
<feature type="transmembrane region" description="Helical" evidence="1">
    <location>
        <begin position="65"/>
        <end position="82"/>
    </location>
</feature>
<dbReference type="PANTHER" id="PTHR30503">
    <property type="entry name" value="INNER MEMBRANE PROTEIN YEDI"/>
    <property type="match status" value="1"/>
</dbReference>
<evidence type="ECO:0000313" key="3">
    <source>
        <dbReference type="Proteomes" id="UP000280819"/>
    </source>
</evidence>
<keyword evidence="1" id="KW-0812">Transmembrane</keyword>
<gene>
    <name evidence="2" type="ORF">EII34_04565</name>
</gene>
<feature type="transmembrane region" description="Helical" evidence="1">
    <location>
        <begin position="157"/>
        <end position="179"/>
    </location>
</feature>
<protein>
    <submittedName>
        <fullName evidence="2">DUF808 domain-containing protein</fullName>
    </submittedName>
</protein>
<dbReference type="Pfam" id="PF05661">
    <property type="entry name" value="DUF808"/>
    <property type="match status" value="1"/>
</dbReference>
<sequence>MAGGLAALLDDVAMIAKLASAASTKAMGVVIDDAAVTPRYVTGLKPARELPIIWRIAKGSLRNKAIILVAALALSQVAPWLLTPVLMLGGAYLCFEGAEKVWESVSGHHEAEARTPGEPQDEKALVAGAVTTDFILSAEIMVISLNELAAQGFWMRAAALTVVGLLITVLVYGVVGLIVKLDDIGLRMMEGGSEGRRKLGQGLVNAMPKVLAILSTVGIAAMLWVGGHIILDGLHTLGWHAPLDLAHGVAHLAAGVPAVGGVLEWLIETVLSALLGLLLGGLVVAVAHLIPRRKAGTAAH</sequence>
<dbReference type="PIRSF" id="PIRSF016660">
    <property type="entry name" value="YedI"/>
    <property type="match status" value="1"/>
</dbReference>
<feature type="transmembrane region" description="Helical" evidence="1">
    <location>
        <begin position="210"/>
        <end position="231"/>
    </location>
</feature>
<proteinExistence type="predicted"/>
<accession>A0A3P1T9V4</accession>
<dbReference type="GO" id="GO:0005886">
    <property type="term" value="C:plasma membrane"/>
    <property type="evidence" value="ECO:0007669"/>
    <property type="project" value="TreeGrafter"/>
</dbReference>
<comment type="caution">
    <text evidence="2">The sequence shown here is derived from an EMBL/GenBank/DDBJ whole genome shotgun (WGS) entry which is preliminary data.</text>
</comment>
<evidence type="ECO:0000313" key="2">
    <source>
        <dbReference type="EMBL" id="RRD05965.1"/>
    </source>
</evidence>
<dbReference type="AlphaFoldDB" id="A0A3P1T9V4"/>
<keyword evidence="1" id="KW-1133">Transmembrane helix</keyword>
<organism evidence="2 3">
    <name type="scientific">Arachnia propionica</name>
    <dbReference type="NCBI Taxonomy" id="1750"/>
    <lineage>
        <taxon>Bacteria</taxon>
        <taxon>Bacillati</taxon>
        <taxon>Actinomycetota</taxon>
        <taxon>Actinomycetes</taxon>
        <taxon>Propionibacteriales</taxon>
        <taxon>Propionibacteriaceae</taxon>
        <taxon>Arachnia</taxon>
    </lineage>
</organism>
<dbReference type="OrthoDB" id="9814178at2"/>
<dbReference type="EMBL" id="RQZG01000004">
    <property type="protein sequence ID" value="RRD05965.1"/>
    <property type="molecule type" value="Genomic_DNA"/>
</dbReference>
<dbReference type="InterPro" id="IPR008526">
    <property type="entry name" value="YedI"/>
</dbReference>
<reference evidence="2 3" key="1">
    <citation type="submission" date="2018-11" db="EMBL/GenBank/DDBJ databases">
        <title>Genomes From Bacteria Associated with the Canine Oral Cavity: a Test Case for Automated Genome-Based Taxonomic Assignment.</title>
        <authorList>
            <person name="Coil D.A."/>
            <person name="Jospin G."/>
            <person name="Darling A.E."/>
            <person name="Wallis C."/>
            <person name="Davis I.J."/>
            <person name="Harris S."/>
            <person name="Eisen J.A."/>
            <person name="Holcombe L.J."/>
            <person name="O'Flynn C."/>
        </authorList>
    </citation>
    <scope>NUCLEOTIDE SEQUENCE [LARGE SCALE GENOMIC DNA]</scope>
    <source>
        <strain evidence="2 3">OH887_COT-365</strain>
    </source>
</reference>
<feature type="transmembrane region" description="Helical" evidence="1">
    <location>
        <begin position="269"/>
        <end position="290"/>
    </location>
</feature>
<dbReference type="Proteomes" id="UP000280819">
    <property type="component" value="Unassembled WGS sequence"/>
</dbReference>
<name>A0A3P1T9V4_9ACTN</name>
<dbReference type="RefSeq" id="WP_124843400.1">
    <property type="nucleotide sequence ID" value="NZ_RQZG01000004.1"/>
</dbReference>
<evidence type="ECO:0000256" key="1">
    <source>
        <dbReference type="SAM" id="Phobius"/>
    </source>
</evidence>
<keyword evidence="1" id="KW-0472">Membrane</keyword>